<accession>A0A5B7GZI1</accession>
<gene>
    <name evidence="1" type="ORF">E2C01_059836</name>
</gene>
<name>A0A5B7GZI1_PORTR</name>
<evidence type="ECO:0000313" key="2">
    <source>
        <dbReference type="Proteomes" id="UP000324222"/>
    </source>
</evidence>
<dbReference type="AlphaFoldDB" id="A0A5B7GZI1"/>
<sequence>MTEGSSRLHGAPSCEAFYCRCSCKVDVSSPPHLTTTATTTTTTTLSHGKEHPQYSLSLPLSLCRPCTETPCSLTRTIFQVPIDDQPGFSRQFPLMIH</sequence>
<evidence type="ECO:0000313" key="1">
    <source>
        <dbReference type="EMBL" id="MPC65701.1"/>
    </source>
</evidence>
<keyword evidence="2" id="KW-1185">Reference proteome</keyword>
<proteinExistence type="predicted"/>
<reference evidence="1 2" key="1">
    <citation type="submission" date="2019-05" db="EMBL/GenBank/DDBJ databases">
        <title>Another draft genome of Portunus trituberculatus and its Hox gene families provides insights of decapod evolution.</title>
        <authorList>
            <person name="Jeong J.-H."/>
            <person name="Song I."/>
            <person name="Kim S."/>
            <person name="Choi T."/>
            <person name="Kim D."/>
            <person name="Ryu S."/>
            <person name="Kim W."/>
        </authorList>
    </citation>
    <scope>NUCLEOTIDE SEQUENCE [LARGE SCALE GENOMIC DNA]</scope>
    <source>
        <tissue evidence="1">Muscle</tissue>
    </source>
</reference>
<dbReference type="EMBL" id="VSRR010023705">
    <property type="protein sequence ID" value="MPC65701.1"/>
    <property type="molecule type" value="Genomic_DNA"/>
</dbReference>
<protein>
    <submittedName>
        <fullName evidence="1">Uncharacterized protein</fullName>
    </submittedName>
</protein>
<organism evidence="1 2">
    <name type="scientific">Portunus trituberculatus</name>
    <name type="common">Swimming crab</name>
    <name type="synonym">Neptunus trituberculatus</name>
    <dbReference type="NCBI Taxonomy" id="210409"/>
    <lineage>
        <taxon>Eukaryota</taxon>
        <taxon>Metazoa</taxon>
        <taxon>Ecdysozoa</taxon>
        <taxon>Arthropoda</taxon>
        <taxon>Crustacea</taxon>
        <taxon>Multicrustacea</taxon>
        <taxon>Malacostraca</taxon>
        <taxon>Eumalacostraca</taxon>
        <taxon>Eucarida</taxon>
        <taxon>Decapoda</taxon>
        <taxon>Pleocyemata</taxon>
        <taxon>Brachyura</taxon>
        <taxon>Eubrachyura</taxon>
        <taxon>Portunoidea</taxon>
        <taxon>Portunidae</taxon>
        <taxon>Portuninae</taxon>
        <taxon>Portunus</taxon>
    </lineage>
</organism>
<dbReference type="Proteomes" id="UP000324222">
    <property type="component" value="Unassembled WGS sequence"/>
</dbReference>
<comment type="caution">
    <text evidence="1">The sequence shown here is derived from an EMBL/GenBank/DDBJ whole genome shotgun (WGS) entry which is preliminary data.</text>
</comment>